<evidence type="ECO:0000256" key="3">
    <source>
        <dbReference type="ARBA" id="ARBA00013182"/>
    </source>
</evidence>
<evidence type="ECO:0000256" key="2">
    <source>
        <dbReference type="ARBA" id="ARBA00010005"/>
    </source>
</evidence>
<dbReference type="Pfam" id="PF25137">
    <property type="entry name" value="ADH_Fe_C"/>
    <property type="match status" value="1"/>
</dbReference>
<dbReference type="Gene3D" id="3.40.50.1970">
    <property type="match status" value="1"/>
</dbReference>
<dbReference type="FunFam" id="3.40.50.1970:FF:000003">
    <property type="entry name" value="Alcohol dehydrogenase, iron-containing"/>
    <property type="match status" value="1"/>
</dbReference>
<dbReference type="Proteomes" id="UP000194141">
    <property type="component" value="Unassembled WGS sequence"/>
</dbReference>
<dbReference type="STRING" id="1562698.DESAMIL20_103"/>
<keyword evidence="10" id="KW-1185">Reference proteome</keyword>
<sequence>MSLKYVSPNDTVFTVRNVQVKFGEGVASEVGYETKRMGAKKVLIVTDKNISKNTDILSTIKDSLEKSGVGFDVFDSSPVEPIDTAFMKGLESIKGSTYDGFIGVGGGSSIDTAKMLNLYTTYPTQDFKDYVAPPTGLGKTIPGPLKPLIAIPTTAGTGSENTPVAIVDLEKEKLKVGISHQYLLPSLALLDPVLTVTLSSYYTASTGMDALLHSIEAYTSLPFYARKRPDSPDKRPVYIGANPVSDLFVEKSIELVGKYLRRACHNPYDLEARTNMLLAAHLGGAFGNAGVHIPHSLAYPLAGRNHELPHGISVCVTAPAALEFIIPTSAAKLKKIAKLMGKNTDGLSDIEGAYLAKQAVVELMKDIDFPSGIEAVGFSEKGIEELSQAAMEVQRLLVCSPRPVKIENIREIYRKSLKNW</sequence>
<comment type="catalytic activity">
    <reaction evidence="1">
        <text>(S)-3-hydroxybutanoate + 2-oxoglutarate = (R)-2-hydroxyglutarate + acetoacetate</text>
        <dbReference type="Rhea" id="RHEA:23048"/>
        <dbReference type="ChEBI" id="CHEBI:11047"/>
        <dbReference type="ChEBI" id="CHEBI:13705"/>
        <dbReference type="ChEBI" id="CHEBI:15801"/>
        <dbReference type="ChEBI" id="CHEBI:16810"/>
        <dbReference type="EC" id="1.1.99.24"/>
    </reaction>
</comment>
<dbReference type="PANTHER" id="PTHR11496">
    <property type="entry name" value="ALCOHOL DEHYDROGENASE"/>
    <property type="match status" value="1"/>
</dbReference>
<dbReference type="SUPFAM" id="SSF56796">
    <property type="entry name" value="Dehydroquinate synthase-like"/>
    <property type="match status" value="1"/>
</dbReference>
<dbReference type="InterPro" id="IPR056798">
    <property type="entry name" value="ADH_Fe_C"/>
</dbReference>
<evidence type="ECO:0000313" key="9">
    <source>
        <dbReference type="EMBL" id="OSS42995.1"/>
    </source>
</evidence>
<evidence type="ECO:0000259" key="7">
    <source>
        <dbReference type="Pfam" id="PF00465"/>
    </source>
</evidence>
<dbReference type="EC" id="1.1.99.24" evidence="3"/>
<evidence type="ECO:0000259" key="8">
    <source>
        <dbReference type="Pfam" id="PF25137"/>
    </source>
</evidence>
<accession>A0A1X4XZN4</accession>
<dbReference type="Pfam" id="PF00465">
    <property type="entry name" value="Fe-ADH"/>
    <property type="match status" value="1"/>
</dbReference>
<evidence type="ECO:0000313" key="10">
    <source>
        <dbReference type="Proteomes" id="UP000194141"/>
    </source>
</evidence>
<dbReference type="EMBL" id="MDSU01000001">
    <property type="protein sequence ID" value="OSS42995.1"/>
    <property type="molecule type" value="Genomic_DNA"/>
</dbReference>
<keyword evidence="4" id="KW-0809">Transit peptide</keyword>
<dbReference type="PANTHER" id="PTHR11496:SF83">
    <property type="entry name" value="HYDROXYACID-OXOACID TRANSHYDROGENASE, MITOCHONDRIAL"/>
    <property type="match status" value="1"/>
</dbReference>
<comment type="catalytic activity">
    <reaction evidence="6">
        <text>4-hydroxybutanoate + 2-oxoglutarate = (R)-2-hydroxyglutarate + succinate semialdehyde</text>
        <dbReference type="Rhea" id="RHEA:24734"/>
        <dbReference type="ChEBI" id="CHEBI:15801"/>
        <dbReference type="ChEBI" id="CHEBI:16724"/>
        <dbReference type="ChEBI" id="CHEBI:16810"/>
        <dbReference type="ChEBI" id="CHEBI:57706"/>
        <dbReference type="EC" id="1.1.99.24"/>
    </reaction>
</comment>
<dbReference type="Gene3D" id="1.20.1090.10">
    <property type="entry name" value="Dehydroquinate synthase-like - alpha domain"/>
    <property type="match status" value="1"/>
</dbReference>
<proteinExistence type="inferred from homology"/>
<feature type="domain" description="Alcohol dehydrogenase iron-type/glycerol dehydrogenase GldA" evidence="7">
    <location>
        <begin position="19"/>
        <end position="192"/>
    </location>
</feature>
<comment type="caution">
    <text evidence="9">The sequence shown here is derived from an EMBL/GenBank/DDBJ whole genome shotgun (WGS) entry which is preliminary data.</text>
</comment>
<dbReference type="InterPro" id="IPR042157">
    <property type="entry name" value="HOT"/>
</dbReference>
<dbReference type="InterPro" id="IPR039697">
    <property type="entry name" value="Alcohol_dehydrogenase_Fe"/>
</dbReference>
<dbReference type="GO" id="GO:0046872">
    <property type="term" value="F:metal ion binding"/>
    <property type="evidence" value="ECO:0007669"/>
    <property type="project" value="InterPro"/>
</dbReference>
<gene>
    <name evidence="9" type="ORF">DESAMIL20_103</name>
</gene>
<keyword evidence="5 9" id="KW-0560">Oxidoreductase</keyword>
<dbReference type="GO" id="GO:0004022">
    <property type="term" value="F:alcohol dehydrogenase (NAD+) activity"/>
    <property type="evidence" value="ECO:0007669"/>
    <property type="project" value="InterPro"/>
</dbReference>
<dbReference type="AlphaFoldDB" id="A0A1X4XZN4"/>
<dbReference type="CDD" id="cd08190">
    <property type="entry name" value="HOT"/>
    <property type="match status" value="1"/>
</dbReference>
<evidence type="ECO:0000256" key="6">
    <source>
        <dbReference type="ARBA" id="ARBA00049496"/>
    </source>
</evidence>
<evidence type="ECO:0000256" key="1">
    <source>
        <dbReference type="ARBA" id="ARBA00000813"/>
    </source>
</evidence>
<evidence type="ECO:0000256" key="4">
    <source>
        <dbReference type="ARBA" id="ARBA00022946"/>
    </source>
</evidence>
<evidence type="ECO:0000256" key="5">
    <source>
        <dbReference type="ARBA" id="ARBA00023002"/>
    </source>
</evidence>
<reference evidence="9 10" key="1">
    <citation type="journal article" date="2017" name="Front. Microbiol.">
        <title>Genome Sequence of Desulfurella amilsii Strain TR1 and Comparative Genomics of Desulfurellaceae Family.</title>
        <authorList>
            <person name="Florentino A.P."/>
            <person name="Stams A.J."/>
            <person name="Sanchez-Andrea I."/>
        </authorList>
    </citation>
    <scope>NUCLEOTIDE SEQUENCE [LARGE SCALE GENOMIC DNA]</scope>
    <source>
        <strain evidence="9 10">TR1</strain>
    </source>
</reference>
<dbReference type="GO" id="GO:0047988">
    <property type="term" value="F:hydroxyacid-oxoacid transhydrogenase activity"/>
    <property type="evidence" value="ECO:0007669"/>
    <property type="project" value="UniProtKB-EC"/>
</dbReference>
<protein>
    <recommendedName>
        <fullName evidence="3">hydroxyacid-oxoacid transhydrogenase</fullName>
        <ecNumber evidence="3">1.1.99.24</ecNumber>
    </recommendedName>
</protein>
<dbReference type="RefSeq" id="WP_086032921.1">
    <property type="nucleotide sequence ID" value="NZ_MDSU01000001.1"/>
</dbReference>
<dbReference type="InterPro" id="IPR001670">
    <property type="entry name" value="ADH_Fe/GldA"/>
</dbReference>
<dbReference type="OrthoDB" id="9778433at2"/>
<feature type="domain" description="Fe-containing alcohol dehydrogenase-like C-terminal" evidence="8">
    <location>
        <begin position="239"/>
        <end position="416"/>
    </location>
</feature>
<comment type="similarity">
    <text evidence="2">Belongs to the iron-containing alcohol dehydrogenase family. Hydroxyacid-oxoacid transhydrogenase subfamily.</text>
</comment>
<organism evidence="9 10">
    <name type="scientific">Desulfurella amilsii</name>
    <dbReference type="NCBI Taxonomy" id="1562698"/>
    <lineage>
        <taxon>Bacteria</taxon>
        <taxon>Pseudomonadati</taxon>
        <taxon>Campylobacterota</taxon>
        <taxon>Desulfurellia</taxon>
        <taxon>Desulfurellales</taxon>
        <taxon>Desulfurellaceae</taxon>
        <taxon>Desulfurella</taxon>
    </lineage>
</organism>
<name>A0A1X4XZN4_9BACT</name>